<keyword evidence="1" id="KW-0732">Signal</keyword>
<keyword evidence="3" id="KW-1185">Reference proteome</keyword>
<evidence type="ECO:0000256" key="1">
    <source>
        <dbReference type="SAM" id="SignalP"/>
    </source>
</evidence>
<proteinExistence type="predicted"/>
<feature type="chain" id="PRO_5041319373" evidence="1">
    <location>
        <begin position="26"/>
        <end position="124"/>
    </location>
</feature>
<comment type="caution">
    <text evidence="2">The sequence shown here is derived from an EMBL/GenBank/DDBJ whole genome shotgun (WGS) entry which is preliminary data.</text>
</comment>
<dbReference type="Proteomes" id="UP001177140">
    <property type="component" value="Unassembled WGS sequence"/>
</dbReference>
<dbReference type="AlphaFoldDB" id="A0AA41VDT7"/>
<organism evidence="2 3">
    <name type="scientific">Papaver nudicaule</name>
    <name type="common">Iceland poppy</name>
    <dbReference type="NCBI Taxonomy" id="74823"/>
    <lineage>
        <taxon>Eukaryota</taxon>
        <taxon>Viridiplantae</taxon>
        <taxon>Streptophyta</taxon>
        <taxon>Embryophyta</taxon>
        <taxon>Tracheophyta</taxon>
        <taxon>Spermatophyta</taxon>
        <taxon>Magnoliopsida</taxon>
        <taxon>Ranunculales</taxon>
        <taxon>Papaveraceae</taxon>
        <taxon>Papaveroideae</taxon>
        <taxon>Papaver</taxon>
    </lineage>
</organism>
<dbReference type="EMBL" id="JAJJMA010201061">
    <property type="protein sequence ID" value="MCL7039429.1"/>
    <property type="molecule type" value="Genomic_DNA"/>
</dbReference>
<sequence>MARTYNSIIAIVLLSFAGHFLMCNAVIQIKCSYTEPVKFERVRGHFIPGEKVKHEIVPAVNGNCIKPMGSPEDCNRICSGLTNSFEDETTKLRGICANDDEFPGLSLCTCCVAKNKPPLDDTLN</sequence>
<gene>
    <name evidence="2" type="ORF">MKW94_007178</name>
</gene>
<feature type="signal peptide" evidence="1">
    <location>
        <begin position="1"/>
        <end position="25"/>
    </location>
</feature>
<accession>A0AA41VDT7</accession>
<reference evidence="2" key="1">
    <citation type="submission" date="2022-03" db="EMBL/GenBank/DDBJ databases">
        <title>A functionally conserved STORR gene fusion in Papaver species that diverged 16.8 million years ago.</title>
        <authorList>
            <person name="Catania T."/>
        </authorList>
    </citation>
    <scope>NUCLEOTIDE SEQUENCE</scope>
    <source>
        <strain evidence="2">S-191538</strain>
    </source>
</reference>
<name>A0AA41VDT7_PAPNU</name>
<evidence type="ECO:0000313" key="2">
    <source>
        <dbReference type="EMBL" id="MCL7039429.1"/>
    </source>
</evidence>
<evidence type="ECO:0000313" key="3">
    <source>
        <dbReference type="Proteomes" id="UP001177140"/>
    </source>
</evidence>
<protein>
    <submittedName>
        <fullName evidence="2">Uncharacterized protein</fullName>
    </submittedName>
</protein>